<dbReference type="Gene3D" id="1.10.565.10">
    <property type="entry name" value="Retinoid X Receptor"/>
    <property type="match status" value="1"/>
</dbReference>
<keyword evidence="3" id="KW-0804">Transcription</keyword>
<keyword evidence="8" id="KW-1185">Reference proteome</keyword>
<keyword evidence="4" id="KW-0675">Receptor</keyword>
<evidence type="ECO:0000256" key="3">
    <source>
        <dbReference type="ARBA" id="ARBA00023163"/>
    </source>
</evidence>
<evidence type="ECO:0000256" key="5">
    <source>
        <dbReference type="ARBA" id="ARBA00023242"/>
    </source>
</evidence>
<sequence>MSLPFFCEVPKLVHTDIVLQKRSEILLFTTLAYRTIRGQRQVSSFDNDDMNVDFDQEVLNKLHRVQASLNSLTNRNVAIEFLREQLVYMIEKICYITIMFRRLQLRTEEYVCLKIIAILSPLPDVKNIEHIRERYVFGLRSFVENSARQITRNTINDIFTIEE</sequence>
<reference evidence="7 8" key="1">
    <citation type="journal article" date="2017" name="Curr. Biol.">
        <title>The Evolution of Venom by Co-option of Single-Copy Genes.</title>
        <authorList>
            <person name="Martinson E.O."/>
            <person name="Mrinalini"/>
            <person name="Kelkar Y.D."/>
            <person name="Chang C.H."/>
            <person name="Werren J.H."/>
        </authorList>
    </citation>
    <scope>NUCLEOTIDE SEQUENCE [LARGE SCALE GENOMIC DNA]</scope>
    <source>
        <strain evidence="7 8">Alberta</strain>
        <tissue evidence="7">Whole body</tissue>
    </source>
</reference>
<dbReference type="AlphaFoldDB" id="A0A232EN74"/>
<dbReference type="InterPro" id="IPR050200">
    <property type="entry name" value="Nuclear_hormone_rcpt_NR3"/>
</dbReference>
<dbReference type="EMBL" id="NNAY01003220">
    <property type="protein sequence ID" value="OXU19777.1"/>
    <property type="molecule type" value="Genomic_DNA"/>
</dbReference>
<dbReference type="PROSITE" id="PS51843">
    <property type="entry name" value="NR_LBD"/>
    <property type="match status" value="1"/>
</dbReference>
<organism evidence="7 8">
    <name type="scientific">Trichomalopsis sarcophagae</name>
    <dbReference type="NCBI Taxonomy" id="543379"/>
    <lineage>
        <taxon>Eukaryota</taxon>
        <taxon>Metazoa</taxon>
        <taxon>Ecdysozoa</taxon>
        <taxon>Arthropoda</taxon>
        <taxon>Hexapoda</taxon>
        <taxon>Insecta</taxon>
        <taxon>Pterygota</taxon>
        <taxon>Neoptera</taxon>
        <taxon>Endopterygota</taxon>
        <taxon>Hymenoptera</taxon>
        <taxon>Apocrita</taxon>
        <taxon>Proctotrupomorpha</taxon>
        <taxon>Chalcidoidea</taxon>
        <taxon>Pteromalidae</taxon>
        <taxon>Pteromalinae</taxon>
        <taxon>Trichomalopsis</taxon>
    </lineage>
</organism>
<name>A0A232EN74_9HYME</name>
<feature type="domain" description="NR LBD" evidence="6">
    <location>
        <begin position="1"/>
        <end position="163"/>
    </location>
</feature>
<comment type="caution">
    <text evidence="7">The sequence shown here is derived from an EMBL/GenBank/DDBJ whole genome shotgun (WGS) entry which is preliminary data.</text>
</comment>
<evidence type="ECO:0000256" key="2">
    <source>
        <dbReference type="ARBA" id="ARBA00023125"/>
    </source>
</evidence>
<keyword evidence="2" id="KW-0238">DNA-binding</keyword>
<dbReference type="InterPro" id="IPR000536">
    <property type="entry name" value="Nucl_hrmn_rcpt_lig-bd"/>
</dbReference>
<dbReference type="OrthoDB" id="10006908at2759"/>
<keyword evidence="1" id="KW-0805">Transcription regulation</keyword>
<accession>A0A232EN74</accession>
<gene>
    <name evidence="7" type="ORF">TSAR_002174</name>
</gene>
<evidence type="ECO:0000313" key="7">
    <source>
        <dbReference type="EMBL" id="OXU19777.1"/>
    </source>
</evidence>
<evidence type="ECO:0000256" key="1">
    <source>
        <dbReference type="ARBA" id="ARBA00023015"/>
    </source>
</evidence>
<dbReference type="Proteomes" id="UP000215335">
    <property type="component" value="Unassembled WGS sequence"/>
</dbReference>
<evidence type="ECO:0000313" key="8">
    <source>
        <dbReference type="Proteomes" id="UP000215335"/>
    </source>
</evidence>
<proteinExistence type="predicted"/>
<dbReference type="SUPFAM" id="SSF48508">
    <property type="entry name" value="Nuclear receptor ligand-binding domain"/>
    <property type="match status" value="1"/>
</dbReference>
<dbReference type="STRING" id="543379.A0A232EN74"/>
<dbReference type="PANTHER" id="PTHR48092">
    <property type="entry name" value="KNIRPS-RELATED PROTEIN-RELATED"/>
    <property type="match status" value="1"/>
</dbReference>
<dbReference type="GO" id="GO:0003677">
    <property type="term" value="F:DNA binding"/>
    <property type="evidence" value="ECO:0007669"/>
    <property type="project" value="UniProtKB-KW"/>
</dbReference>
<keyword evidence="5" id="KW-0539">Nucleus</keyword>
<protein>
    <recommendedName>
        <fullName evidence="6">NR LBD domain-containing protein</fullName>
    </recommendedName>
</protein>
<evidence type="ECO:0000259" key="6">
    <source>
        <dbReference type="PROSITE" id="PS51843"/>
    </source>
</evidence>
<evidence type="ECO:0000256" key="4">
    <source>
        <dbReference type="ARBA" id="ARBA00023170"/>
    </source>
</evidence>
<dbReference type="InterPro" id="IPR035500">
    <property type="entry name" value="NHR-like_dom_sf"/>
</dbReference>